<dbReference type="RefSeq" id="WP_144334335.1">
    <property type="nucleotide sequence ID" value="NZ_VLPL01000010.1"/>
</dbReference>
<dbReference type="InterPro" id="IPR052918">
    <property type="entry name" value="Motility_Chemotaxis_Reg"/>
</dbReference>
<feature type="domain" description="Secretion system C-terminal sorting" evidence="2">
    <location>
        <begin position="1037"/>
        <end position="1108"/>
    </location>
</feature>
<protein>
    <submittedName>
        <fullName evidence="3">T9SS type A sorting domain-containing protein</fullName>
    </submittedName>
</protein>
<keyword evidence="4" id="KW-1185">Reference proteome</keyword>
<gene>
    <name evidence="3" type="ORF">FO442_16560</name>
</gene>
<dbReference type="InterPro" id="IPR026444">
    <property type="entry name" value="Secre_tail"/>
</dbReference>
<keyword evidence="1" id="KW-0732">Signal</keyword>
<dbReference type="OrthoDB" id="9811934at2"/>
<evidence type="ECO:0000256" key="1">
    <source>
        <dbReference type="ARBA" id="ARBA00022729"/>
    </source>
</evidence>
<evidence type="ECO:0000313" key="3">
    <source>
        <dbReference type="EMBL" id="TSJ39919.1"/>
    </source>
</evidence>
<dbReference type="Pfam" id="PF18962">
    <property type="entry name" value="Por_Secre_tail"/>
    <property type="match status" value="1"/>
</dbReference>
<sequence>MKIITFLLFTGLFSVSFSQNSLSFDFAEAFHNKDHYGSMHYMKMTTDSLGNHYIAGGFHGIIDLDPSSTENLIQALDGEEKVFLAKYSLTGQLLWQKTTFLDTDSDILDIHSDQSGNVYLSGEYSDSIDLDFNGNQIIHSGGQHSKFLAKYTSNGSLIWHKSFRAQYFHFNLSNNNEVIATGTFQGNIDLGAPGNPYLLNGSAYNIFLTRFATNGNVLWAKSTAYNYPTDLNVCGIGSDANGNICISGVFTGVLDADFDSGSYPLNTSYGISSYYVGIYFCKYTANGSITWAKMSTGLDWVDLQQFRVNQSGEMLIMGKFGGTRDFSVTSGQNTITASSTDNVFVVKYDNMCNLVYVNKMTSSAYNVPFWDVVLSDNGHCYMLSRKSHTIYTANDTLNHFSPAFDNKSDLSRLEFDSIGNVEHEYFFEIGLNPANQNSSYGYAVSFGSDGNLVVLGEAGNLVDMDQTSSTLYSPKTNTYFLTSFLNTGEINWCSFIGTNGDITSSGERTTGIVFDGQGGSFVTGHYRQQVDLDLTTNVLYSDSGSATGSAYLSYYDQWNELMWSHSFSGNNVTAAIPLEPVLDSDENVLVTISYIGNLVFTTPLNNYTDTLADQGIKHGLFKFDNNGGLIWAKKIFTEVTGSVSVTDVELNTNNEIFMTGVFSDTIFFNLQGVESMLVSNGSSEDIFVARVDANGELIWIRSLGSVSVERSFQILPDGTNNFYLSGSFSGTVNMNLNGGVNNYTSINPQATFFARYSNTGNIGYVKILNTTYTPNINEFKKDNTGNLILAGSFKGVLDCDPSSATYNLTSNSYNSFIAKYTSSGQLTWAKSFETYSVNEIKSFIIDSVNNILVGGQYLGDIQFSANPDIHRTSVEESRDIFLVYLNETGQINNVFSFGTLSPENLTCITYKDDLIGVTGEVAPISMDLDPSGNIHSVRSYNDIDGFIAKYQLCSTPQVSILWDFVTMTASVSGVDYQWVNGSTNEAIPGADQQYFTPTEGGSYYVVISTPDGCTSSSQTIDIVNLGLEEVQKGQITLYPNPTSSIIAIKTENPSDSYKSSIYSLSGTLILTQNLNGNSTYNLDVSAWPQGVYLIRLDSENESQVFKIVKN</sequence>
<evidence type="ECO:0000259" key="2">
    <source>
        <dbReference type="Pfam" id="PF18962"/>
    </source>
</evidence>
<comment type="caution">
    <text evidence="3">The sequence shown here is derived from an EMBL/GenBank/DDBJ whole genome shotgun (WGS) entry which is preliminary data.</text>
</comment>
<dbReference type="PANTHER" id="PTHR35580">
    <property type="entry name" value="CELL SURFACE GLYCOPROTEIN (S-LAYER PROTEIN)-LIKE PROTEIN"/>
    <property type="match status" value="1"/>
</dbReference>
<evidence type="ECO:0000313" key="4">
    <source>
        <dbReference type="Proteomes" id="UP000316008"/>
    </source>
</evidence>
<accession>A0A556MJ74</accession>
<reference evidence="3 4" key="1">
    <citation type="submission" date="2019-07" db="EMBL/GenBank/DDBJ databases">
        <authorList>
            <person name="Huq M.A."/>
        </authorList>
    </citation>
    <scope>NUCLEOTIDE SEQUENCE [LARGE SCALE GENOMIC DNA]</scope>
    <source>
        <strain evidence="3 4">MAH-3</strain>
    </source>
</reference>
<dbReference type="PANTHER" id="PTHR35580:SF1">
    <property type="entry name" value="PHYTASE-LIKE DOMAIN-CONTAINING PROTEIN"/>
    <property type="match status" value="1"/>
</dbReference>
<name>A0A556MJ74_9FLAO</name>
<dbReference type="EMBL" id="VLPL01000010">
    <property type="protein sequence ID" value="TSJ39919.1"/>
    <property type="molecule type" value="Genomic_DNA"/>
</dbReference>
<proteinExistence type="predicted"/>
<dbReference type="AlphaFoldDB" id="A0A556MJ74"/>
<organism evidence="3 4">
    <name type="scientific">Fluviicola chungangensis</name>
    <dbReference type="NCBI Taxonomy" id="2597671"/>
    <lineage>
        <taxon>Bacteria</taxon>
        <taxon>Pseudomonadati</taxon>
        <taxon>Bacteroidota</taxon>
        <taxon>Flavobacteriia</taxon>
        <taxon>Flavobacteriales</taxon>
        <taxon>Crocinitomicaceae</taxon>
        <taxon>Fluviicola</taxon>
    </lineage>
</organism>
<dbReference type="NCBIfam" id="TIGR04183">
    <property type="entry name" value="Por_Secre_tail"/>
    <property type="match status" value="1"/>
</dbReference>
<dbReference type="Proteomes" id="UP000316008">
    <property type="component" value="Unassembled WGS sequence"/>
</dbReference>